<evidence type="ECO:0000313" key="2">
    <source>
        <dbReference type="EMBL" id="KGD66946.1"/>
    </source>
</evidence>
<dbReference type="Proteomes" id="UP000029554">
    <property type="component" value="Unassembled WGS sequence"/>
</dbReference>
<dbReference type="PANTHER" id="PTHR36507:SF1">
    <property type="entry name" value="BLL1555 PROTEIN"/>
    <property type="match status" value="1"/>
</dbReference>
<organism evidence="2 3">
    <name type="scientific">Flavobacterium aquatile LMG 4008 = ATCC 11947</name>
    <dbReference type="NCBI Taxonomy" id="1453498"/>
    <lineage>
        <taxon>Bacteria</taxon>
        <taxon>Pseudomonadati</taxon>
        <taxon>Bacteroidota</taxon>
        <taxon>Flavobacteriia</taxon>
        <taxon>Flavobacteriales</taxon>
        <taxon>Flavobacteriaceae</taxon>
        <taxon>Flavobacterium</taxon>
    </lineage>
</organism>
<dbReference type="eggNOG" id="COG3794">
    <property type="taxonomic scope" value="Bacteria"/>
</dbReference>
<dbReference type="InterPro" id="IPR008972">
    <property type="entry name" value="Cupredoxin"/>
</dbReference>
<dbReference type="STRING" id="1453498.LG45_16115"/>
<sequence length="114" mass="13295">MRLKRGYYKSFILLVALLIFAPQVSGQKKTKAPKVYTIEISKMKFIPADLVVEKGSKIVWINKDFYPHDITDEIKKTWSSKPINQNQSWSKIVTKNENYFCNLHKTMKGKITVK</sequence>
<keyword evidence="3" id="KW-1185">Reference proteome</keyword>
<reference evidence="2 3" key="1">
    <citation type="submission" date="2014-09" db="EMBL/GenBank/DDBJ databases">
        <title>Whole Genome Shotgun of Flavobacterium aquatile LMG 4008.</title>
        <authorList>
            <person name="Gale A.N."/>
            <person name="Pipes S.E."/>
            <person name="Newman J.D."/>
        </authorList>
    </citation>
    <scope>NUCLEOTIDE SEQUENCE [LARGE SCALE GENOMIC DNA]</scope>
    <source>
        <strain evidence="2 3">LMG 4008</strain>
    </source>
</reference>
<proteinExistence type="predicted"/>
<gene>
    <name evidence="2" type="ORF">LG45_16115</name>
</gene>
<dbReference type="RefSeq" id="WP_035128990.1">
    <property type="nucleotide sequence ID" value="NZ_JRHH01000006.1"/>
</dbReference>
<dbReference type="InterPro" id="IPR052721">
    <property type="entry name" value="ET_Amicyanin"/>
</dbReference>
<evidence type="ECO:0000259" key="1">
    <source>
        <dbReference type="Pfam" id="PF13473"/>
    </source>
</evidence>
<dbReference type="SUPFAM" id="SSF49503">
    <property type="entry name" value="Cupredoxins"/>
    <property type="match status" value="1"/>
</dbReference>
<protein>
    <recommendedName>
        <fullName evidence="1">EfeO-type cupredoxin-like domain-containing protein</fullName>
    </recommendedName>
</protein>
<dbReference type="InterPro" id="IPR028096">
    <property type="entry name" value="EfeO_Cupredoxin"/>
</dbReference>
<dbReference type="Pfam" id="PF13473">
    <property type="entry name" value="Cupredoxin_1"/>
    <property type="match status" value="1"/>
</dbReference>
<dbReference type="OrthoDB" id="849076at2"/>
<feature type="domain" description="EfeO-type cupredoxin-like" evidence="1">
    <location>
        <begin position="15"/>
        <end position="113"/>
    </location>
</feature>
<evidence type="ECO:0000313" key="3">
    <source>
        <dbReference type="Proteomes" id="UP000029554"/>
    </source>
</evidence>
<comment type="caution">
    <text evidence="2">The sequence shown here is derived from an EMBL/GenBank/DDBJ whole genome shotgun (WGS) entry which is preliminary data.</text>
</comment>
<dbReference type="PANTHER" id="PTHR36507">
    <property type="entry name" value="BLL1555 PROTEIN"/>
    <property type="match status" value="1"/>
</dbReference>
<accession>A0A095SQJ6</accession>
<dbReference type="AlphaFoldDB" id="A0A095SQJ6"/>
<dbReference type="EMBL" id="JRHH01000006">
    <property type="protein sequence ID" value="KGD66946.1"/>
    <property type="molecule type" value="Genomic_DNA"/>
</dbReference>
<name>A0A095SQJ6_9FLAO</name>
<dbReference type="Gene3D" id="2.60.40.420">
    <property type="entry name" value="Cupredoxins - blue copper proteins"/>
    <property type="match status" value="1"/>
</dbReference>